<sequence length="85" mass="9581">MIILYSPRGEWTDPGGDTVIIKAVFPGRGSPLHSGAAMPFMRNSSQSAEILRHLATERGWFDRILTHEDENSAPSFMWMELPHMP</sequence>
<evidence type="ECO:0000313" key="1">
    <source>
        <dbReference type="EMBL" id="KAK4303825.1"/>
    </source>
</evidence>
<keyword evidence="2" id="KW-1185">Reference proteome</keyword>
<reference evidence="1" key="1">
    <citation type="submission" date="2023-11" db="EMBL/GenBank/DDBJ databases">
        <title>Genome assemblies of two species of porcelain crab, Petrolisthes cinctipes and Petrolisthes manimaculis (Anomura: Porcellanidae).</title>
        <authorList>
            <person name="Angst P."/>
        </authorList>
    </citation>
    <scope>NUCLEOTIDE SEQUENCE</scope>
    <source>
        <strain evidence="1">PB745_02</strain>
        <tissue evidence="1">Gill</tissue>
    </source>
</reference>
<organism evidence="1 2">
    <name type="scientific">Petrolisthes manimaculis</name>
    <dbReference type="NCBI Taxonomy" id="1843537"/>
    <lineage>
        <taxon>Eukaryota</taxon>
        <taxon>Metazoa</taxon>
        <taxon>Ecdysozoa</taxon>
        <taxon>Arthropoda</taxon>
        <taxon>Crustacea</taxon>
        <taxon>Multicrustacea</taxon>
        <taxon>Malacostraca</taxon>
        <taxon>Eumalacostraca</taxon>
        <taxon>Eucarida</taxon>
        <taxon>Decapoda</taxon>
        <taxon>Pleocyemata</taxon>
        <taxon>Anomura</taxon>
        <taxon>Galatheoidea</taxon>
        <taxon>Porcellanidae</taxon>
        <taxon>Petrolisthes</taxon>
    </lineage>
</organism>
<evidence type="ECO:0000313" key="2">
    <source>
        <dbReference type="Proteomes" id="UP001292094"/>
    </source>
</evidence>
<dbReference type="EMBL" id="JAWZYT010002523">
    <property type="protein sequence ID" value="KAK4303825.1"/>
    <property type="molecule type" value="Genomic_DNA"/>
</dbReference>
<name>A0AAE1P818_9EUCA</name>
<dbReference type="AlphaFoldDB" id="A0AAE1P818"/>
<proteinExistence type="predicted"/>
<protein>
    <submittedName>
        <fullName evidence="1">Uncharacterized protein</fullName>
    </submittedName>
</protein>
<comment type="caution">
    <text evidence="1">The sequence shown here is derived from an EMBL/GenBank/DDBJ whole genome shotgun (WGS) entry which is preliminary data.</text>
</comment>
<dbReference type="Proteomes" id="UP001292094">
    <property type="component" value="Unassembled WGS sequence"/>
</dbReference>
<accession>A0AAE1P818</accession>
<gene>
    <name evidence="1" type="ORF">Pmani_024195</name>
</gene>